<proteinExistence type="predicted"/>
<evidence type="ECO:0000313" key="2">
    <source>
        <dbReference type="Proteomes" id="UP000198211"/>
    </source>
</evidence>
<sequence length="94" mass="11337">MAAEMEYWKKITDMGYMRYQDVKSSNKYHVKNTAAHWNDFHASLNKYQQDTYQIFRQRTSTSVEKRNAEIMATYMCEKILKDRFASMCVEMKIK</sequence>
<dbReference type="Proteomes" id="UP000198211">
    <property type="component" value="Unassembled WGS sequence"/>
</dbReference>
<keyword evidence="2" id="KW-1185">Reference proteome</keyword>
<evidence type="ECO:0000313" key="1">
    <source>
        <dbReference type="EMBL" id="OWY99740.1"/>
    </source>
</evidence>
<accession>A0A225V2L7</accession>
<reference evidence="2" key="1">
    <citation type="submission" date="2017-03" db="EMBL/GenBank/DDBJ databases">
        <title>Phytopthora megakarya and P. palmivora, two closely related causual agents of cacao black pod achieved similar genome size and gene model numbers by different mechanisms.</title>
        <authorList>
            <person name="Ali S."/>
            <person name="Shao J."/>
            <person name="Larry D.J."/>
            <person name="Kronmiller B."/>
            <person name="Shen D."/>
            <person name="Strem M.D."/>
            <person name="Melnick R.L."/>
            <person name="Guiltinan M.J."/>
            <person name="Tyler B.M."/>
            <person name="Meinhardt L.W."/>
            <person name="Bailey B.A."/>
        </authorList>
    </citation>
    <scope>NUCLEOTIDE SEQUENCE [LARGE SCALE GENOMIC DNA]</scope>
    <source>
        <strain evidence="2">zdho120</strain>
    </source>
</reference>
<organism evidence="1 2">
    <name type="scientific">Phytophthora megakarya</name>
    <dbReference type="NCBI Taxonomy" id="4795"/>
    <lineage>
        <taxon>Eukaryota</taxon>
        <taxon>Sar</taxon>
        <taxon>Stramenopiles</taxon>
        <taxon>Oomycota</taxon>
        <taxon>Peronosporomycetes</taxon>
        <taxon>Peronosporales</taxon>
        <taxon>Peronosporaceae</taxon>
        <taxon>Phytophthora</taxon>
    </lineage>
</organism>
<dbReference type="AlphaFoldDB" id="A0A225V2L7"/>
<dbReference type="EMBL" id="NBNE01008212">
    <property type="protein sequence ID" value="OWY99740.1"/>
    <property type="molecule type" value="Genomic_DNA"/>
</dbReference>
<dbReference type="OrthoDB" id="143663at2759"/>
<gene>
    <name evidence="1" type="ORF">PHMEG_00029211</name>
</gene>
<protein>
    <submittedName>
        <fullName evidence="1">Uncharacterized protein</fullName>
    </submittedName>
</protein>
<comment type="caution">
    <text evidence="1">The sequence shown here is derived from an EMBL/GenBank/DDBJ whole genome shotgun (WGS) entry which is preliminary data.</text>
</comment>
<name>A0A225V2L7_9STRA</name>